<reference evidence="1" key="1">
    <citation type="submission" date="2020-04" db="EMBL/GenBank/DDBJ databases">
        <authorList>
            <person name="Broberg M."/>
        </authorList>
    </citation>
    <scope>NUCLEOTIDE SEQUENCE</scope>
</reference>
<organism evidence="1 2">
    <name type="scientific">Clonostachys rosea f. rosea IK726</name>
    <dbReference type="NCBI Taxonomy" id="1349383"/>
    <lineage>
        <taxon>Eukaryota</taxon>
        <taxon>Fungi</taxon>
        <taxon>Dikarya</taxon>
        <taxon>Ascomycota</taxon>
        <taxon>Pezizomycotina</taxon>
        <taxon>Sordariomycetes</taxon>
        <taxon>Hypocreomycetidae</taxon>
        <taxon>Hypocreales</taxon>
        <taxon>Bionectriaceae</taxon>
        <taxon>Clonostachys</taxon>
    </lineage>
</organism>
<evidence type="ECO:0000313" key="2">
    <source>
        <dbReference type="Proteomes" id="UP000836387"/>
    </source>
</evidence>
<dbReference type="EMBL" id="CADEHS020000495">
    <property type="protein sequence ID" value="CAG9952566.1"/>
    <property type="molecule type" value="Genomic_DNA"/>
</dbReference>
<name>A0ACA9UH21_BIOOC</name>
<evidence type="ECO:0000313" key="1">
    <source>
        <dbReference type="EMBL" id="CAG9952566.1"/>
    </source>
</evidence>
<reference evidence="1" key="2">
    <citation type="submission" date="2021-10" db="EMBL/GenBank/DDBJ databases">
        <authorList>
            <person name="Piombo E."/>
        </authorList>
    </citation>
    <scope>NUCLEOTIDE SEQUENCE</scope>
</reference>
<keyword evidence="2" id="KW-1185">Reference proteome</keyword>
<comment type="caution">
    <text evidence="1">The sequence shown here is derived from an EMBL/GenBank/DDBJ whole genome shotgun (WGS) entry which is preliminary data.</text>
</comment>
<protein>
    <submittedName>
        <fullName evidence="1">Uncharacterized protein</fullName>
    </submittedName>
</protein>
<proteinExistence type="predicted"/>
<gene>
    <name evidence="1" type="ORF">CRV2_00017052</name>
</gene>
<accession>A0ACA9UH21</accession>
<dbReference type="Proteomes" id="UP000836387">
    <property type="component" value="Unassembled WGS sequence"/>
</dbReference>
<sequence length="503" mass="55707">MATLHRAVTLAVVVLLAGIASAASIGSQQVLLGPKKVEYMRVSDPAYPDHSIRIQQQHDDLCDAGSKQYTGWLDTNGRHFFFWFFESLNDPKQDPLNLWMTGGPGCSGLIVCISGMMLELGPCLITDTANSTTRNPYSWTRNSSMIFIDQPAGTGFSYVDEGIELPTDSFVAAADMQIFLRIFYSAFPHLRSVPFHISGESYGGHYIPTLAAEIVRRNTLPGFDSDFKIPLTSVMIGDGFVSPLDTTYGYYDTLCTTKPGVPEPVFNSTRCDQISEALPRCVYLHEACYEYPDAILCHAADSFCSSEIRALFDDETGEGGRDPFDVTRTCEVEQLCYTAVLDIERYMNTNAVRQTLKIPKEIGNFTILNNDIHEGFWKGNDLFVSTVKEVKFVLEAGIDVLVYNGNLDLACNTAGNLRWAEKLSWTGQAEFASKDMRPWSATKEGKSVVAGSMKEVRALATAGAKKKSRFAFVSVDRAGHMVPLDQPEIALYLIQTWMSDGEF</sequence>